<name>A0A2T7CYQ1_9POAL</name>
<proteinExistence type="predicted"/>
<dbReference type="Proteomes" id="UP000244336">
    <property type="component" value="Chromosome 7"/>
</dbReference>
<sequence>MICATAKAKLSAPSRHQVRIPPRFIPQASVPRIPCAEKPMHCTPSITRRLGSKGAYMVDKMLPR</sequence>
<protein>
    <submittedName>
        <fullName evidence="1">Uncharacterized protein</fullName>
    </submittedName>
</protein>
<evidence type="ECO:0000313" key="1">
    <source>
        <dbReference type="EMBL" id="PUZ48462.1"/>
    </source>
</evidence>
<dbReference type="EMBL" id="CM009755">
    <property type="protein sequence ID" value="PUZ48462.1"/>
    <property type="molecule type" value="Genomic_DNA"/>
</dbReference>
<evidence type="ECO:0000313" key="2">
    <source>
        <dbReference type="Proteomes" id="UP000244336"/>
    </source>
</evidence>
<organism evidence="1 2">
    <name type="scientific">Panicum hallii var. hallii</name>
    <dbReference type="NCBI Taxonomy" id="1504633"/>
    <lineage>
        <taxon>Eukaryota</taxon>
        <taxon>Viridiplantae</taxon>
        <taxon>Streptophyta</taxon>
        <taxon>Embryophyta</taxon>
        <taxon>Tracheophyta</taxon>
        <taxon>Spermatophyta</taxon>
        <taxon>Magnoliopsida</taxon>
        <taxon>Liliopsida</taxon>
        <taxon>Poales</taxon>
        <taxon>Poaceae</taxon>
        <taxon>PACMAD clade</taxon>
        <taxon>Panicoideae</taxon>
        <taxon>Panicodae</taxon>
        <taxon>Paniceae</taxon>
        <taxon>Panicinae</taxon>
        <taxon>Panicum</taxon>
        <taxon>Panicum sect. Panicum</taxon>
    </lineage>
</organism>
<dbReference type="Gramene" id="PUZ48462">
    <property type="protein sequence ID" value="PUZ48462"/>
    <property type="gene ID" value="GQ55_7G246800"/>
</dbReference>
<keyword evidence="2" id="KW-1185">Reference proteome</keyword>
<dbReference type="AlphaFoldDB" id="A0A2T7CYQ1"/>
<reference evidence="1 2" key="1">
    <citation type="submission" date="2018-04" db="EMBL/GenBank/DDBJ databases">
        <title>WGS assembly of Panicum hallii var. hallii HAL2.</title>
        <authorList>
            <person name="Lovell J."/>
            <person name="Jenkins J."/>
            <person name="Lowry D."/>
            <person name="Mamidi S."/>
            <person name="Sreedasyam A."/>
            <person name="Weng X."/>
            <person name="Barry K."/>
            <person name="Bonette J."/>
            <person name="Campitelli B."/>
            <person name="Daum C."/>
            <person name="Gordon S."/>
            <person name="Gould B."/>
            <person name="Lipzen A."/>
            <person name="MacQueen A."/>
            <person name="Palacio-Mejia J."/>
            <person name="Plott C."/>
            <person name="Shakirov E."/>
            <person name="Shu S."/>
            <person name="Yoshinaga Y."/>
            <person name="Zane M."/>
            <person name="Rokhsar D."/>
            <person name="Grimwood J."/>
            <person name="Schmutz J."/>
            <person name="Juenger T."/>
        </authorList>
    </citation>
    <scope>NUCLEOTIDE SEQUENCE [LARGE SCALE GENOMIC DNA]</scope>
    <source>
        <strain evidence="2">cv. HAL2</strain>
    </source>
</reference>
<accession>A0A2T7CYQ1</accession>
<gene>
    <name evidence="1" type="ORF">GQ55_7G246800</name>
</gene>